<proteinExistence type="predicted"/>
<feature type="transmembrane region" description="Helical" evidence="1">
    <location>
        <begin position="40"/>
        <end position="62"/>
    </location>
</feature>
<organism evidence="2 3">
    <name type="scientific">Persicirhabdus sediminis</name>
    <dbReference type="NCBI Taxonomy" id="454144"/>
    <lineage>
        <taxon>Bacteria</taxon>
        <taxon>Pseudomonadati</taxon>
        <taxon>Verrucomicrobiota</taxon>
        <taxon>Verrucomicrobiia</taxon>
        <taxon>Verrucomicrobiales</taxon>
        <taxon>Verrucomicrobiaceae</taxon>
        <taxon>Persicirhabdus</taxon>
    </lineage>
</organism>
<feature type="transmembrane region" description="Helical" evidence="1">
    <location>
        <begin position="154"/>
        <end position="171"/>
    </location>
</feature>
<keyword evidence="1" id="KW-1133">Transmembrane helix</keyword>
<dbReference type="Proteomes" id="UP000624703">
    <property type="component" value="Unassembled WGS sequence"/>
</dbReference>
<protein>
    <submittedName>
        <fullName evidence="2">Uncharacterized protein</fullName>
    </submittedName>
</protein>
<reference evidence="2" key="1">
    <citation type="submission" date="2021-01" db="EMBL/GenBank/DDBJ databases">
        <title>Modified the classification status of verrucomicrobia.</title>
        <authorList>
            <person name="Feng X."/>
        </authorList>
    </citation>
    <scope>NUCLEOTIDE SEQUENCE</scope>
    <source>
        <strain evidence="2">_KCTC 22039</strain>
    </source>
</reference>
<sequence length="266" mass="29284">MDTNDTATEKSKKAAEIDLTKYQTPELAERLTELISVPQALAKILKVAALIVVLSLVICYFVSSRYQLDLSRQLGVGIYFLIVGAISGLILGLLRVISQALEHIESILIMVLEMSAQVASDYEQLQLGEAELPAGDELIEIVYDKILMPTLERAVASAFGFLASPMIWLYHRSIGVAVRRLVKRANRASSAREQTQGIVDTLGSGVATIAQYTLGIKAYLLTASEIARKMGKSLRFYVMLPMYVLFFISLSAAVLPLVIMRYAMMS</sequence>
<dbReference type="AlphaFoldDB" id="A0A8J7ME26"/>
<keyword evidence="3" id="KW-1185">Reference proteome</keyword>
<evidence type="ECO:0000313" key="2">
    <source>
        <dbReference type="EMBL" id="MBK1790828.1"/>
    </source>
</evidence>
<feature type="transmembrane region" description="Helical" evidence="1">
    <location>
        <begin position="236"/>
        <end position="259"/>
    </location>
</feature>
<dbReference type="EMBL" id="JAENIM010000034">
    <property type="protein sequence ID" value="MBK1790828.1"/>
    <property type="molecule type" value="Genomic_DNA"/>
</dbReference>
<gene>
    <name evidence="2" type="ORF">JIN82_06630</name>
</gene>
<name>A0A8J7ME26_9BACT</name>
<comment type="caution">
    <text evidence="2">The sequence shown here is derived from an EMBL/GenBank/DDBJ whole genome shotgun (WGS) entry which is preliminary data.</text>
</comment>
<accession>A0A8J7ME26</accession>
<keyword evidence="1" id="KW-0812">Transmembrane</keyword>
<evidence type="ECO:0000313" key="3">
    <source>
        <dbReference type="Proteomes" id="UP000624703"/>
    </source>
</evidence>
<evidence type="ECO:0000256" key="1">
    <source>
        <dbReference type="SAM" id="Phobius"/>
    </source>
</evidence>
<dbReference type="RefSeq" id="WP_200310852.1">
    <property type="nucleotide sequence ID" value="NZ_JAENIM010000034.1"/>
</dbReference>
<feature type="transmembrane region" description="Helical" evidence="1">
    <location>
        <begin position="74"/>
        <end position="97"/>
    </location>
</feature>
<keyword evidence="1" id="KW-0472">Membrane</keyword>